<dbReference type="EMBL" id="AP006878">
    <property type="protein sequence ID" value="BAD84431.1"/>
    <property type="molecule type" value="Genomic_DNA"/>
</dbReference>
<dbReference type="PANTHER" id="PTHR43707:SF1">
    <property type="entry name" value="HISTIDINE--TRNA LIGASE, MITOCHONDRIAL-RELATED"/>
    <property type="match status" value="1"/>
</dbReference>
<organism evidence="3 4">
    <name type="scientific">Thermococcus kodakarensis (strain ATCC BAA-918 / JCM 12380 / KOD1)</name>
    <name type="common">Pyrococcus kodakaraensis (strain KOD1)</name>
    <dbReference type="NCBI Taxonomy" id="69014"/>
    <lineage>
        <taxon>Archaea</taxon>
        <taxon>Methanobacteriati</taxon>
        <taxon>Methanobacteriota</taxon>
        <taxon>Thermococci</taxon>
        <taxon>Thermococcales</taxon>
        <taxon>Thermococcaceae</taxon>
        <taxon>Thermococcus</taxon>
    </lineage>
</organism>
<dbReference type="GO" id="GO:0006427">
    <property type="term" value="P:histidyl-tRNA aminoacylation"/>
    <property type="evidence" value="ECO:0000318"/>
    <property type="project" value="GO_Central"/>
</dbReference>
<keyword evidence="4" id="KW-1185">Reference proteome</keyword>
<protein>
    <recommendedName>
        <fullName evidence="1">Histidine--tRNA ligase</fullName>
    </recommendedName>
</protein>
<evidence type="ECO:0000256" key="1">
    <source>
        <dbReference type="ARBA" id="ARBA00017399"/>
    </source>
</evidence>
<evidence type="ECO:0000313" key="3">
    <source>
        <dbReference type="EMBL" id="BAD84431.1"/>
    </source>
</evidence>
<dbReference type="PhylomeDB" id="Q5JFR7"/>
<proteinExistence type="predicted"/>
<dbReference type="STRING" id="69014.TK0242"/>
<dbReference type="PATRIC" id="fig|69014.16.peg.241"/>
<name>Q5JFR7_THEKO</name>
<dbReference type="InterPro" id="IPR041715">
    <property type="entry name" value="HisRS-like_core"/>
</dbReference>
<sequence length="293" mass="33532">MRYTLRDYLRLAEIGNRLRGVFDLWNYREIVFPAVEEYSESIRKGTKFAHNNEFYVICPDATSRIIRDFNNGEARIYYISEVLDGEIHGVWEAGVELIGGREPDMYVEVPSVLITALESLGIEDFYIDVGSVKVWEEATRGIEPFREEVRRALLTRNFGIIESLPISAGRKRALWRLFNFRGKRSGVEKLDAIAELLGDERVFLDFGTVRPLPYYTDVIFEVYSPRLGKPLGGGGEYLVGNKKAIGFALDLGALLKLYRGRERKRQVLTGEPGEVYRRARELVKMGIPVEVRP</sequence>
<dbReference type="RefSeq" id="WP_011249197.1">
    <property type="nucleotide sequence ID" value="NC_006624.1"/>
</dbReference>
<dbReference type="eggNOG" id="arCOG00404">
    <property type="taxonomic scope" value="Archaea"/>
</dbReference>
<dbReference type="GeneID" id="78446746"/>
<dbReference type="InterPro" id="IPR004516">
    <property type="entry name" value="HisRS/HisZ"/>
</dbReference>
<dbReference type="Gene3D" id="3.30.930.10">
    <property type="entry name" value="Bira Bifunctional Protein, Domain 2"/>
    <property type="match status" value="1"/>
</dbReference>
<dbReference type="PANTHER" id="PTHR43707">
    <property type="entry name" value="HISTIDYL-TRNA SYNTHETASE"/>
    <property type="match status" value="1"/>
</dbReference>
<dbReference type="EnsemblBacteria" id="BAD84431">
    <property type="protein sequence ID" value="BAD84431"/>
    <property type="gene ID" value="TK0242"/>
</dbReference>
<evidence type="ECO:0000259" key="2">
    <source>
        <dbReference type="Pfam" id="PF13393"/>
    </source>
</evidence>
<dbReference type="Pfam" id="PF13393">
    <property type="entry name" value="tRNA-synt_His"/>
    <property type="match status" value="1"/>
</dbReference>
<feature type="domain" description="Class II Histidinyl-tRNA synthetase (HisRS)-like catalytic core" evidence="2">
    <location>
        <begin position="9"/>
        <end position="254"/>
    </location>
</feature>
<reference evidence="3 4" key="1">
    <citation type="journal article" date="2005" name="Genome Res.">
        <title>Complete genome sequence of the hyperthermophilic archaeon Thermococcus kodakaraensis KOD1 and comparison with Pyrococcus genomes.</title>
        <authorList>
            <person name="Fukui T."/>
            <person name="Atomi H."/>
            <person name="Kanai T."/>
            <person name="Matsumi R."/>
            <person name="Fujiwara S."/>
            <person name="Imanaka T."/>
        </authorList>
    </citation>
    <scope>NUCLEOTIDE SEQUENCE [LARGE SCALE GENOMIC DNA]</scope>
    <source>
        <strain evidence="4">ATCC BAA-918 / JCM 12380 / KOD1</strain>
    </source>
</reference>
<gene>
    <name evidence="3" type="ordered locus">TK0242</name>
</gene>
<evidence type="ECO:0000313" key="4">
    <source>
        <dbReference type="Proteomes" id="UP000000536"/>
    </source>
</evidence>
<dbReference type="GO" id="GO:0005737">
    <property type="term" value="C:cytoplasm"/>
    <property type="evidence" value="ECO:0007669"/>
    <property type="project" value="InterPro"/>
</dbReference>
<keyword evidence="3" id="KW-0328">Glycosyltransferase</keyword>
<dbReference type="Proteomes" id="UP000000536">
    <property type="component" value="Chromosome"/>
</dbReference>
<accession>Q5JFR7</accession>
<dbReference type="InParanoid" id="Q5JFR7"/>
<dbReference type="SUPFAM" id="SSF55681">
    <property type="entry name" value="Class II aaRS and biotin synthetases"/>
    <property type="match status" value="1"/>
</dbReference>
<dbReference type="GO" id="GO:0004821">
    <property type="term" value="F:histidine-tRNA ligase activity"/>
    <property type="evidence" value="ECO:0000318"/>
    <property type="project" value="GO_Central"/>
</dbReference>
<dbReference type="AlphaFoldDB" id="Q5JFR7"/>
<dbReference type="InterPro" id="IPR045864">
    <property type="entry name" value="aa-tRNA-synth_II/BPL/LPL"/>
</dbReference>
<dbReference type="HOGENOM" id="CLU_948696_0_0_2"/>
<dbReference type="KEGG" id="tko:TK0242"/>
<keyword evidence="3" id="KW-0808">Transferase</keyword>
<dbReference type="GO" id="GO:0016757">
    <property type="term" value="F:glycosyltransferase activity"/>
    <property type="evidence" value="ECO:0007669"/>
    <property type="project" value="UniProtKB-KW"/>
</dbReference>